<sequence length="73" mass="7993">MDFILMTEGDTPVGLTHEHRFRGAFLDDVFSYVGDHYKIPPRSLVPKPLQGGPYPPIPAAAGSPNSVEKETAR</sequence>
<protein>
    <submittedName>
        <fullName evidence="2">Uncharacterized protein</fullName>
    </submittedName>
</protein>
<dbReference type="Proteomes" id="UP001501371">
    <property type="component" value="Unassembled WGS sequence"/>
</dbReference>
<dbReference type="Gene3D" id="3.20.20.30">
    <property type="entry name" value="Luciferase-like domain"/>
    <property type="match status" value="1"/>
</dbReference>
<dbReference type="InterPro" id="IPR036661">
    <property type="entry name" value="Luciferase-like_sf"/>
</dbReference>
<feature type="region of interest" description="Disordered" evidence="1">
    <location>
        <begin position="44"/>
        <end position="73"/>
    </location>
</feature>
<accession>A0ABN1UV51</accession>
<organism evidence="2 3">
    <name type="scientific">Streptomyces hebeiensis</name>
    <dbReference type="NCBI Taxonomy" id="229486"/>
    <lineage>
        <taxon>Bacteria</taxon>
        <taxon>Bacillati</taxon>
        <taxon>Actinomycetota</taxon>
        <taxon>Actinomycetes</taxon>
        <taxon>Kitasatosporales</taxon>
        <taxon>Streptomycetaceae</taxon>
        <taxon>Streptomyces</taxon>
    </lineage>
</organism>
<dbReference type="SUPFAM" id="SSF51679">
    <property type="entry name" value="Bacterial luciferase-like"/>
    <property type="match status" value="1"/>
</dbReference>
<proteinExistence type="predicted"/>
<name>A0ABN1UV51_9ACTN</name>
<evidence type="ECO:0000256" key="1">
    <source>
        <dbReference type="SAM" id="MobiDB-lite"/>
    </source>
</evidence>
<gene>
    <name evidence="2" type="ORF">GCM10009654_31370</name>
</gene>
<comment type="caution">
    <text evidence="2">The sequence shown here is derived from an EMBL/GenBank/DDBJ whole genome shotgun (WGS) entry which is preliminary data.</text>
</comment>
<keyword evidence="3" id="KW-1185">Reference proteome</keyword>
<evidence type="ECO:0000313" key="3">
    <source>
        <dbReference type="Proteomes" id="UP001501371"/>
    </source>
</evidence>
<evidence type="ECO:0000313" key="2">
    <source>
        <dbReference type="EMBL" id="GAA1171866.1"/>
    </source>
</evidence>
<dbReference type="EMBL" id="BAAAKV010000025">
    <property type="protein sequence ID" value="GAA1171866.1"/>
    <property type="molecule type" value="Genomic_DNA"/>
</dbReference>
<reference evidence="2 3" key="1">
    <citation type="journal article" date="2019" name="Int. J. Syst. Evol. Microbiol.">
        <title>The Global Catalogue of Microorganisms (GCM) 10K type strain sequencing project: providing services to taxonomists for standard genome sequencing and annotation.</title>
        <authorList>
            <consortium name="The Broad Institute Genomics Platform"/>
            <consortium name="The Broad Institute Genome Sequencing Center for Infectious Disease"/>
            <person name="Wu L."/>
            <person name="Ma J."/>
        </authorList>
    </citation>
    <scope>NUCLEOTIDE SEQUENCE [LARGE SCALE GENOMIC DNA]</scope>
    <source>
        <strain evidence="2 3">JCM 12696</strain>
    </source>
</reference>